<dbReference type="AlphaFoldDB" id="A0A2V4B7E7"/>
<dbReference type="PRINTS" id="PR00364">
    <property type="entry name" value="DISEASERSIST"/>
</dbReference>
<dbReference type="PANTHER" id="PTHR47691:SF3">
    <property type="entry name" value="HTH-TYPE TRANSCRIPTIONAL REGULATOR RV0890C-RELATED"/>
    <property type="match status" value="1"/>
</dbReference>
<gene>
    <name evidence="4" type="ORF">BAY60_01730</name>
</gene>
<sequence length="1070" mass="114330">MRIALLGPLRVTGADATPVAVGGSRLRMLLTRLALDAGRGVSTEALVDGLWGGDPPSDAANALQSLVSRLRKALGSDLVRSTGTGYLLAVEPGDVDVHRFEELAAHGARELAAGRAAEAAELLTSALDVFAGEPLADAAGAPFARAPAARLAELRLSTAEDLFDAKLRLGRHAQVLADLETAAAEHPLRERLAALHIRALAAAGRQSEALAAYERVRVTLADELGIDPSTELAEAHLAVLRGESPATPSPAPPAPPGLAGTELPGRLTSFIGRERELATLARLLSEARLVTLTGPGGAGKTRLAVETAARHPAHERGRVWFVPLAGVRDERDVPGAVLGTLEPRRLHTAPAPDASAEAIDLAVEALRGGEALLVLDNCEHVVDAAARLAHDLLSRLPALRILATSREALAIGGEQLVPVGPLELPPADAEPAEAAGSAAVRLFVDRAAAVRPGFTLDDDSTAAVVEICTRLDGMPLALELAAARLRSMPPAHVAKHLDDRFRLLTSGSRIALPRQRTLRAVVEWSWDLLDEPERMLARRLAVFTGGATTAAAEAVCADDGLPEADIVYLLGSLVEKSIVEQVGELADQPRYRMLETIRAYARERLAEAGETAAVTERFAAYFLRVAEEQEPALRGEGQVGALALLDTEHGNLITALRAALDANDADTAYRIAAALCWYWVLTRIIGQPVRLLNEVLSRADGDRCPARSAIEAFRTLLDFLGCAPGAPEVREVAENCRHTRAAERYPGLAVVLPMLALLSRNSELVREELDRALAHPDPWARTVARWAEALRLDDVGDLAGAQRIRDEVLRGFTAVGDRWGQAMTLAMKAQGHTLRGDHAAALDALERGRAVAMELGTGDDAVQLSLRAVEEHLRHDDIESARRGLDEARRIAAGVGQRQVQVYVELTAVELARRTGDFAHAHRLLDDIGRAMTTLDFGSGVGREWLATAETALLLSEGRTAEARQALAETVQAAAGRGDMPDTARAAELLAGLRHQEGSPEEAAAALGLSHAIRGVFDHGSPELRELTERLVTDLGLRRYRAAYDEAARLPREDAVRVLREQADQASRLR</sequence>
<dbReference type="Gene3D" id="1.10.10.10">
    <property type="entry name" value="Winged helix-like DNA-binding domain superfamily/Winged helix DNA-binding domain"/>
    <property type="match status" value="1"/>
</dbReference>
<dbReference type="SMART" id="SM01043">
    <property type="entry name" value="BTAD"/>
    <property type="match status" value="1"/>
</dbReference>
<dbReference type="SUPFAM" id="SSF46894">
    <property type="entry name" value="C-terminal effector domain of the bipartite response regulators"/>
    <property type="match status" value="1"/>
</dbReference>
<dbReference type="PROSITE" id="PS51755">
    <property type="entry name" value="OMPR_PHOB"/>
    <property type="match status" value="1"/>
</dbReference>
<dbReference type="CDD" id="cd15831">
    <property type="entry name" value="BTAD"/>
    <property type="match status" value="1"/>
</dbReference>
<dbReference type="InterPro" id="IPR036388">
    <property type="entry name" value="WH-like_DNA-bd_sf"/>
</dbReference>
<dbReference type="Pfam" id="PF03704">
    <property type="entry name" value="BTAD"/>
    <property type="match status" value="1"/>
</dbReference>
<dbReference type="Gene3D" id="1.25.40.10">
    <property type="entry name" value="Tetratricopeptide repeat domain"/>
    <property type="match status" value="1"/>
</dbReference>
<dbReference type="OrthoDB" id="9812579at2"/>
<dbReference type="InterPro" id="IPR027417">
    <property type="entry name" value="P-loop_NTPase"/>
</dbReference>
<feature type="region of interest" description="Disordered" evidence="3">
    <location>
        <begin position="243"/>
        <end position="264"/>
    </location>
</feature>
<dbReference type="Proteomes" id="UP000249915">
    <property type="component" value="Unassembled WGS sequence"/>
</dbReference>
<evidence type="ECO:0000313" key="5">
    <source>
        <dbReference type="Proteomes" id="UP000249915"/>
    </source>
</evidence>
<dbReference type="InterPro" id="IPR016032">
    <property type="entry name" value="Sig_transdc_resp-reg_C-effctor"/>
</dbReference>
<comment type="caution">
    <text evidence="4">The sequence shown here is derived from an EMBL/GenBank/DDBJ whole genome shotgun (WGS) entry which is preliminary data.</text>
</comment>
<dbReference type="Gene3D" id="3.40.50.300">
    <property type="entry name" value="P-loop containing nucleotide triphosphate hydrolases"/>
    <property type="match status" value="1"/>
</dbReference>
<dbReference type="InterPro" id="IPR058852">
    <property type="entry name" value="HTH_77"/>
</dbReference>
<dbReference type="InterPro" id="IPR001867">
    <property type="entry name" value="OmpR/PhoB-type_DNA-bd"/>
</dbReference>
<evidence type="ECO:0000313" key="4">
    <source>
        <dbReference type="EMBL" id="PXY31157.1"/>
    </source>
</evidence>
<evidence type="ECO:0000256" key="2">
    <source>
        <dbReference type="ARBA" id="ARBA00023125"/>
    </source>
</evidence>
<feature type="compositionally biased region" description="Pro residues" evidence="3">
    <location>
        <begin position="247"/>
        <end position="256"/>
    </location>
</feature>
<evidence type="ECO:0000256" key="1">
    <source>
        <dbReference type="ARBA" id="ARBA00005820"/>
    </source>
</evidence>
<dbReference type="Pfam" id="PF25872">
    <property type="entry name" value="HTH_77"/>
    <property type="match status" value="1"/>
</dbReference>
<keyword evidence="2" id="KW-0238">DNA-binding</keyword>
<evidence type="ECO:0000256" key="3">
    <source>
        <dbReference type="SAM" id="MobiDB-lite"/>
    </source>
</evidence>
<dbReference type="InterPro" id="IPR005158">
    <property type="entry name" value="BTAD"/>
</dbReference>
<organism evidence="4 5">
    <name type="scientific">Prauserella muralis</name>
    <dbReference type="NCBI Taxonomy" id="588067"/>
    <lineage>
        <taxon>Bacteria</taxon>
        <taxon>Bacillati</taxon>
        <taxon>Actinomycetota</taxon>
        <taxon>Actinomycetes</taxon>
        <taxon>Pseudonocardiales</taxon>
        <taxon>Pseudonocardiaceae</taxon>
        <taxon>Prauserella</taxon>
    </lineage>
</organism>
<dbReference type="InterPro" id="IPR011990">
    <property type="entry name" value="TPR-like_helical_dom_sf"/>
</dbReference>
<reference evidence="4 5" key="1">
    <citation type="submission" date="2016-07" db="EMBL/GenBank/DDBJ databases">
        <title>Draft genome sequence of Prauserella muralis DSM 45305, isolated from a mould-covered wall in an indoor environment.</title>
        <authorList>
            <person name="Ruckert C."/>
            <person name="Albersmeier A."/>
            <person name="Jiang C.-L."/>
            <person name="Jiang Y."/>
            <person name="Kalinowski J."/>
            <person name="Schneider O."/>
            <person name="Winkler A."/>
            <person name="Zotchev S.B."/>
        </authorList>
    </citation>
    <scope>NUCLEOTIDE SEQUENCE [LARGE SCALE GENOMIC DNA]</scope>
    <source>
        <strain evidence="4 5">DSM 45305</strain>
    </source>
</reference>
<dbReference type="SUPFAM" id="SSF52540">
    <property type="entry name" value="P-loop containing nucleoside triphosphate hydrolases"/>
    <property type="match status" value="1"/>
</dbReference>
<dbReference type="GO" id="GO:0006355">
    <property type="term" value="P:regulation of DNA-templated transcription"/>
    <property type="evidence" value="ECO:0007669"/>
    <property type="project" value="InterPro"/>
</dbReference>
<accession>A0A2V4B7E7</accession>
<dbReference type="GO" id="GO:0003677">
    <property type="term" value="F:DNA binding"/>
    <property type="evidence" value="ECO:0007669"/>
    <property type="project" value="UniProtKB-UniRule"/>
</dbReference>
<proteinExistence type="inferred from homology"/>
<dbReference type="RefSeq" id="WP_112279188.1">
    <property type="nucleotide sequence ID" value="NZ_MASW01000001.1"/>
</dbReference>
<comment type="similarity">
    <text evidence="1">Belongs to the AfsR/DnrI/RedD regulatory family.</text>
</comment>
<dbReference type="EMBL" id="MASW01000001">
    <property type="protein sequence ID" value="PXY31157.1"/>
    <property type="molecule type" value="Genomic_DNA"/>
</dbReference>
<dbReference type="GO" id="GO:0000160">
    <property type="term" value="P:phosphorelay signal transduction system"/>
    <property type="evidence" value="ECO:0007669"/>
    <property type="project" value="InterPro"/>
</dbReference>
<protein>
    <submittedName>
        <fullName evidence="4">SARP family transcriptional regulator</fullName>
    </submittedName>
</protein>
<dbReference type="Pfam" id="PF00486">
    <property type="entry name" value="Trans_reg_C"/>
    <property type="match status" value="1"/>
</dbReference>
<dbReference type="SMART" id="SM00862">
    <property type="entry name" value="Trans_reg_C"/>
    <property type="match status" value="1"/>
</dbReference>
<dbReference type="PANTHER" id="PTHR47691">
    <property type="entry name" value="REGULATOR-RELATED"/>
    <property type="match status" value="1"/>
</dbReference>
<keyword evidence="5" id="KW-1185">Reference proteome</keyword>
<name>A0A2V4B7E7_9PSEU</name>
<dbReference type="SUPFAM" id="SSF48452">
    <property type="entry name" value="TPR-like"/>
    <property type="match status" value="1"/>
</dbReference>